<keyword evidence="3" id="KW-1185">Reference proteome</keyword>
<keyword evidence="1" id="KW-0175">Coiled coil</keyword>
<dbReference type="AlphaFoldDB" id="A0A7X6D0S0"/>
<comment type="caution">
    <text evidence="2">The sequence shown here is derived from an EMBL/GenBank/DDBJ whole genome shotgun (WGS) entry which is preliminary data.</text>
</comment>
<proteinExistence type="predicted"/>
<organism evidence="2 3">
    <name type="scientific">Streptomyces lonarensis</name>
    <dbReference type="NCBI Taxonomy" id="700599"/>
    <lineage>
        <taxon>Bacteria</taxon>
        <taxon>Bacillati</taxon>
        <taxon>Actinomycetota</taxon>
        <taxon>Actinomycetes</taxon>
        <taxon>Kitasatosporales</taxon>
        <taxon>Streptomycetaceae</taxon>
        <taxon>Streptomyces</taxon>
    </lineage>
</organism>
<gene>
    <name evidence="2" type="ORF">HCN56_10710</name>
</gene>
<dbReference type="Proteomes" id="UP000578686">
    <property type="component" value="Unassembled WGS sequence"/>
</dbReference>
<sequence>MEPDRSAPTAVPFFATSWRGYRRREVDRYLAEQGSAIAARDRQVTDRNREIDRLRHQVAALNERIMELHAKAAEQWADESGRDGTAARVERLLETAAEEAAHASDPAAVFRRAIAEGEALVAQSRRRVALRAERTREADRETEDAAALLARARATRLPDDS</sequence>
<evidence type="ECO:0000313" key="2">
    <source>
        <dbReference type="EMBL" id="NJQ06037.1"/>
    </source>
</evidence>
<dbReference type="EMBL" id="JAAVJD010000062">
    <property type="protein sequence ID" value="NJQ06037.1"/>
    <property type="molecule type" value="Genomic_DNA"/>
</dbReference>
<reference evidence="2 3" key="1">
    <citation type="submission" date="2020-03" db="EMBL/GenBank/DDBJ databases">
        <title>Draft genome of Streptomyces sp. ventii, isolated from the Axial Seamount in the Pacific Ocean, and resequencing of the two type strains Streptomyces lonarensis strain NCL 716 and Streptomyces bohaiensis strain 11A07.</title>
        <authorList>
            <person name="Loughran R.M."/>
            <person name="Pfannmuller K.M."/>
            <person name="Wasson B.J."/>
            <person name="Deadmond M.C."/>
            <person name="Paddock B.E."/>
            <person name="Koyack M.J."/>
            <person name="Gallegos D.A."/>
            <person name="Mitchell E.A."/>
            <person name="Ushijima B."/>
            <person name="Saw J.H."/>
            <person name="Mcphail K.L."/>
            <person name="Videau P."/>
        </authorList>
    </citation>
    <scope>NUCLEOTIDE SEQUENCE [LARGE SCALE GENOMIC DNA]</scope>
    <source>
        <strain evidence="2 3">NCL716</strain>
    </source>
</reference>
<protein>
    <submittedName>
        <fullName evidence="2">Uncharacterized protein</fullName>
    </submittedName>
</protein>
<dbReference type="RefSeq" id="WP_167969706.1">
    <property type="nucleotide sequence ID" value="NZ_BHZG01000332.1"/>
</dbReference>
<evidence type="ECO:0000256" key="1">
    <source>
        <dbReference type="SAM" id="Coils"/>
    </source>
</evidence>
<evidence type="ECO:0000313" key="3">
    <source>
        <dbReference type="Proteomes" id="UP000578686"/>
    </source>
</evidence>
<feature type="coiled-coil region" evidence="1">
    <location>
        <begin position="44"/>
        <end position="71"/>
    </location>
</feature>
<name>A0A7X6D0S0_9ACTN</name>
<accession>A0A7X6D0S0</accession>